<gene>
    <name evidence="2" type="ORF">MCOR_21779</name>
</gene>
<protein>
    <submittedName>
        <fullName evidence="2">Uncharacterized protein</fullName>
    </submittedName>
</protein>
<keyword evidence="3" id="KW-1185">Reference proteome</keyword>
<evidence type="ECO:0000313" key="3">
    <source>
        <dbReference type="Proteomes" id="UP000507470"/>
    </source>
</evidence>
<feature type="region of interest" description="Disordered" evidence="1">
    <location>
        <begin position="133"/>
        <end position="154"/>
    </location>
</feature>
<sequence length="213" mass="23676">MSYIEEGAFIIHNNEQLFIMVSPNGSIGRQDLETTYEGPTPILTCEFKCPFHNENTVPVHYDIPLRYIPQILERCLGKGKEKTSRENILNAFVSIPIVRKVETDLVSMKSSFGSLSVSCPLYAKLINAFRKQTNNSQTNSSHSETGDSSDNIEEVTDDGKIDAFSSLPDDALDIFNDNDSFSTAFITDIMGTSEIIEGASITQEEQQPAQDHN</sequence>
<proteinExistence type="predicted"/>
<organism evidence="2 3">
    <name type="scientific">Mytilus coruscus</name>
    <name type="common">Sea mussel</name>
    <dbReference type="NCBI Taxonomy" id="42192"/>
    <lineage>
        <taxon>Eukaryota</taxon>
        <taxon>Metazoa</taxon>
        <taxon>Spiralia</taxon>
        <taxon>Lophotrochozoa</taxon>
        <taxon>Mollusca</taxon>
        <taxon>Bivalvia</taxon>
        <taxon>Autobranchia</taxon>
        <taxon>Pteriomorphia</taxon>
        <taxon>Mytilida</taxon>
        <taxon>Mytiloidea</taxon>
        <taxon>Mytilidae</taxon>
        <taxon>Mytilinae</taxon>
        <taxon>Mytilus</taxon>
    </lineage>
</organism>
<evidence type="ECO:0000313" key="2">
    <source>
        <dbReference type="EMBL" id="CAC5386324.1"/>
    </source>
</evidence>
<dbReference type="EMBL" id="CACVKT020003863">
    <property type="protein sequence ID" value="CAC5386324.1"/>
    <property type="molecule type" value="Genomic_DNA"/>
</dbReference>
<dbReference type="Proteomes" id="UP000507470">
    <property type="component" value="Unassembled WGS sequence"/>
</dbReference>
<name>A0A6J8BU10_MYTCO</name>
<reference evidence="2 3" key="1">
    <citation type="submission" date="2020-06" db="EMBL/GenBank/DDBJ databases">
        <authorList>
            <person name="Li R."/>
            <person name="Bekaert M."/>
        </authorList>
    </citation>
    <scope>NUCLEOTIDE SEQUENCE [LARGE SCALE GENOMIC DNA]</scope>
    <source>
        <strain evidence="3">wild</strain>
    </source>
</reference>
<dbReference type="AlphaFoldDB" id="A0A6J8BU10"/>
<accession>A0A6J8BU10</accession>
<evidence type="ECO:0000256" key="1">
    <source>
        <dbReference type="SAM" id="MobiDB-lite"/>
    </source>
</evidence>